<organism evidence="1 2">
    <name type="scientific">Ditylenchus dipsaci</name>
    <dbReference type="NCBI Taxonomy" id="166011"/>
    <lineage>
        <taxon>Eukaryota</taxon>
        <taxon>Metazoa</taxon>
        <taxon>Ecdysozoa</taxon>
        <taxon>Nematoda</taxon>
        <taxon>Chromadorea</taxon>
        <taxon>Rhabditida</taxon>
        <taxon>Tylenchina</taxon>
        <taxon>Tylenchomorpha</taxon>
        <taxon>Sphaerularioidea</taxon>
        <taxon>Anguinidae</taxon>
        <taxon>Anguininae</taxon>
        <taxon>Ditylenchus</taxon>
    </lineage>
</organism>
<evidence type="ECO:0000313" key="2">
    <source>
        <dbReference type="WBParaSite" id="jg18093"/>
    </source>
</evidence>
<dbReference type="WBParaSite" id="jg18093">
    <property type="protein sequence ID" value="jg18093"/>
    <property type="gene ID" value="jg18093"/>
</dbReference>
<dbReference type="Proteomes" id="UP000887574">
    <property type="component" value="Unplaced"/>
</dbReference>
<sequence>MEKVNKGSTGAASIPVSVANNSLLKASHPAPATSLSVCFVEKDYFKVDLLFSYPKIIARFLSNYLDDPGFVMPPTPNLTTPRVGNVGRYRFYTKHEHSFLLILAISMT</sequence>
<accession>A0A915DB95</accession>
<proteinExistence type="predicted"/>
<dbReference type="AlphaFoldDB" id="A0A915DB95"/>
<name>A0A915DB95_9BILA</name>
<keyword evidence="1" id="KW-1185">Reference proteome</keyword>
<reference evidence="2" key="1">
    <citation type="submission" date="2022-11" db="UniProtKB">
        <authorList>
            <consortium name="WormBaseParasite"/>
        </authorList>
    </citation>
    <scope>IDENTIFICATION</scope>
</reference>
<protein>
    <submittedName>
        <fullName evidence="2">Uncharacterized protein</fullName>
    </submittedName>
</protein>
<evidence type="ECO:0000313" key="1">
    <source>
        <dbReference type="Proteomes" id="UP000887574"/>
    </source>
</evidence>